<evidence type="ECO:0000256" key="8">
    <source>
        <dbReference type="ARBA" id="ARBA00022884"/>
    </source>
</evidence>
<dbReference type="PANTHER" id="PTHR11564:SF5">
    <property type="entry name" value="SIGNAL RECOGNITION PARTICLE SUBUNIT SRP54"/>
    <property type="match status" value="1"/>
</dbReference>
<dbReference type="SMART" id="SM00962">
    <property type="entry name" value="SRP54"/>
    <property type="match status" value="1"/>
</dbReference>
<dbReference type="GO" id="GO:0005786">
    <property type="term" value="C:signal recognition particle, endoplasmic reticulum targeting"/>
    <property type="evidence" value="ECO:0007669"/>
    <property type="project" value="UniProtKB-UniRule"/>
</dbReference>
<keyword evidence="8 15" id="KW-0694">RNA-binding</keyword>
<dbReference type="SMART" id="SM00963">
    <property type="entry name" value="SRP54_N"/>
    <property type="match status" value="1"/>
</dbReference>
<proteinExistence type="inferred from homology"/>
<keyword evidence="4 15" id="KW-0963">Cytoplasm</keyword>
<dbReference type="SUPFAM" id="SSF47364">
    <property type="entry name" value="Domain of the SRP/SRP receptor G-proteins"/>
    <property type="match status" value="1"/>
</dbReference>
<comment type="domain">
    <text evidence="15">The M domain binds the 7SL RNA in presence of SRP19 and binds the signal sequence of presecretory proteins.</text>
</comment>
<dbReference type="InterPro" id="IPR004125">
    <property type="entry name" value="Signal_recog_particle_SRP54_M"/>
</dbReference>
<dbReference type="InterPro" id="IPR027417">
    <property type="entry name" value="P-loop_NTPase"/>
</dbReference>
<reference evidence="17" key="1">
    <citation type="submission" date="2021-01" db="EMBL/GenBank/DDBJ databases">
        <authorList>
            <person name="Corre E."/>
            <person name="Pelletier E."/>
            <person name="Niang G."/>
            <person name="Scheremetjew M."/>
            <person name="Finn R."/>
            <person name="Kale V."/>
            <person name="Holt S."/>
            <person name="Cochrane G."/>
            <person name="Meng A."/>
            <person name="Brown T."/>
            <person name="Cohen L."/>
        </authorList>
    </citation>
    <scope>NUCLEOTIDE SEQUENCE</scope>
    <source>
        <strain evidence="17">SAG 11-49</strain>
    </source>
</reference>
<organism evidence="17">
    <name type="scientific">Chlamydomonas leiostraca</name>
    <dbReference type="NCBI Taxonomy" id="1034604"/>
    <lineage>
        <taxon>Eukaryota</taxon>
        <taxon>Viridiplantae</taxon>
        <taxon>Chlorophyta</taxon>
        <taxon>core chlorophytes</taxon>
        <taxon>Chlorophyceae</taxon>
        <taxon>CS clade</taxon>
        <taxon>Chlamydomonadales</taxon>
        <taxon>Chlamydomonadaceae</taxon>
        <taxon>Chlamydomonas</taxon>
    </lineage>
</organism>
<dbReference type="SMART" id="SM00382">
    <property type="entry name" value="AAA"/>
    <property type="match status" value="1"/>
</dbReference>
<evidence type="ECO:0000259" key="16">
    <source>
        <dbReference type="PROSITE" id="PS00300"/>
    </source>
</evidence>
<dbReference type="SUPFAM" id="SSF52540">
    <property type="entry name" value="P-loop containing nucleoside triphosphate hydrolases"/>
    <property type="match status" value="1"/>
</dbReference>
<dbReference type="AlphaFoldDB" id="A0A7S0X239"/>
<evidence type="ECO:0000256" key="7">
    <source>
        <dbReference type="ARBA" id="ARBA00022824"/>
    </source>
</evidence>
<dbReference type="CDD" id="cd17875">
    <property type="entry name" value="SRP54_G"/>
    <property type="match status" value="1"/>
</dbReference>
<dbReference type="Gene3D" id="3.40.50.300">
    <property type="entry name" value="P-loop containing nucleotide triphosphate hydrolases"/>
    <property type="match status" value="1"/>
</dbReference>
<evidence type="ECO:0000256" key="14">
    <source>
        <dbReference type="ARBA" id="ARBA00048157"/>
    </source>
</evidence>
<dbReference type="InterPro" id="IPR013822">
    <property type="entry name" value="Signal_recog_particl_SRP54_hlx"/>
</dbReference>
<accession>A0A7S0X239</accession>
<dbReference type="GO" id="GO:0008312">
    <property type="term" value="F:7S RNA binding"/>
    <property type="evidence" value="ECO:0007669"/>
    <property type="project" value="UniProtKB-UniRule"/>
</dbReference>
<sequence length="508" mass="55654">MVLNELGSRLTKALASMSQASFIDEKVLDNCLKEIATALLQADVNVKQVMNLRNGIKKRVNIEQLAAGLNKMRVIEKAVFDELCDMLDSGVADPKKLELKKGKTSIVMFVGLQGSGKTTTCTKYAYYHKKKGWKPALVCADTFRAGAFDQIKQNATKANIPFYGSYKETDPAVIAQQGVERFREEKRDLIIVDTSGRHKQEAALFEEMRQVAAAVKPDLVIFVMDGSIGQAAFDQARAFKESVEVGGVIMTKMDGHAKGGGALSAVAATKSPIIFLGTGEHMDQFESFETKRFVQRLLGKGDVGGLMDKIQDVIPEDKQPELLETISKGNVTMRVLRDMFESVLELGPMSQMMSMLPGFNTDLLPKGNDKASQMVIKRFITIIESMTDKELDSNNIKIFSEPARITRLARGSGRNPAEVLHLIEAYKHYAKYATQALKAANLPKNLKNMKGDMPMNPRHMQQTLQKMSGALPPQLMQQLGGMSGLSSLMKGLEGKGGLGALAGLGGRK</sequence>
<dbReference type="PROSITE" id="PS00300">
    <property type="entry name" value="SRP54"/>
    <property type="match status" value="1"/>
</dbReference>
<gene>
    <name evidence="17" type="ORF">CLEI1391_LOCUS19405</name>
</gene>
<evidence type="ECO:0000256" key="3">
    <source>
        <dbReference type="ARBA" id="ARBA00005450"/>
    </source>
</evidence>
<evidence type="ECO:0000256" key="15">
    <source>
        <dbReference type="RuleBase" id="RU364034"/>
    </source>
</evidence>
<dbReference type="Pfam" id="PF02881">
    <property type="entry name" value="SRP54_N"/>
    <property type="match status" value="1"/>
</dbReference>
<evidence type="ECO:0000256" key="10">
    <source>
        <dbReference type="ARBA" id="ARBA00023135"/>
    </source>
</evidence>
<evidence type="ECO:0000313" key="17">
    <source>
        <dbReference type="EMBL" id="CAD8695219.1"/>
    </source>
</evidence>
<evidence type="ECO:0000256" key="2">
    <source>
        <dbReference type="ARBA" id="ARBA00004496"/>
    </source>
</evidence>
<keyword evidence="6" id="KW-0378">Hydrolase</keyword>
<evidence type="ECO:0000256" key="11">
    <source>
        <dbReference type="ARBA" id="ARBA00023274"/>
    </source>
</evidence>
<protein>
    <recommendedName>
        <fullName evidence="15">Signal recognition particle 54 kDa protein</fullName>
    </recommendedName>
</protein>
<evidence type="ECO:0000256" key="6">
    <source>
        <dbReference type="ARBA" id="ARBA00022801"/>
    </source>
</evidence>
<dbReference type="GO" id="GO:0005525">
    <property type="term" value="F:GTP binding"/>
    <property type="evidence" value="ECO:0007669"/>
    <property type="project" value="UniProtKB-UniRule"/>
</dbReference>
<evidence type="ECO:0000256" key="1">
    <source>
        <dbReference type="ARBA" id="ARBA00004240"/>
    </source>
</evidence>
<keyword evidence="7 15" id="KW-0256">Endoplasmic reticulum</keyword>
<comment type="subunit">
    <text evidence="12 15">Component of a signal recognition particle (SRP) complex that consists of a 7SL RNA molecule of 300 nucleotides and six protein subunits: SRP72, SRP68, SRP54, SRP19, SRP14 and SRP9.</text>
</comment>
<dbReference type="GO" id="GO:0003924">
    <property type="term" value="F:GTPase activity"/>
    <property type="evidence" value="ECO:0007669"/>
    <property type="project" value="UniProtKB-UniRule"/>
</dbReference>
<dbReference type="InterPro" id="IPR036891">
    <property type="entry name" value="Signal_recog_part_SRP54_M_sf"/>
</dbReference>
<dbReference type="InterPro" id="IPR022941">
    <property type="entry name" value="SRP54"/>
</dbReference>
<keyword evidence="11 15" id="KW-0687">Ribonucleoprotein</keyword>
<dbReference type="InterPro" id="IPR036225">
    <property type="entry name" value="SRP/SRP_N"/>
</dbReference>
<evidence type="ECO:0000256" key="4">
    <source>
        <dbReference type="ARBA" id="ARBA00022490"/>
    </source>
</evidence>
<dbReference type="SUPFAM" id="SSF47446">
    <property type="entry name" value="Signal peptide-binding domain"/>
    <property type="match status" value="1"/>
</dbReference>
<keyword evidence="9 15" id="KW-0342">GTP-binding</keyword>
<dbReference type="NCBIfam" id="TIGR01425">
    <property type="entry name" value="SRP54_euk"/>
    <property type="match status" value="1"/>
</dbReference>
<dbReference type="InterPro" id="IPR042101">
    <property type="entry name" value="SRP54_N_sf"/>
</dbReference>
<comment type="similarity">
    <text evidence="3 15">Belongs to the GTP-binding SRP family. SRP54 subfamily.</text>
</comment>
<dbReference type="GO" id="GO:0005829">
    <property type="term" value="C:cytosol"/>
    <property type="evidence" value="ECO:0007669"/>
    <property type="project" value="TreeGrafter"/>
</dbReference>
<evidence type="ECO:0000256" key="5">
    <source>
        <dbReference type="ARBA" id="ARBA00022741"/>
    </source>
</evidence>
<feature type="domain" description="SRP54-type proteins GTP-binding" evidence="16">
    <location>
        <begin position="272"/>
        <end position="285"/>
    </location>
</feature>
<dbReference type="Gene3D" id="1.20.120.140">
    <property type="entry name" value="Signal recognition particle SRP54, nucleotide-binding domain"/>
    <property type="match status" value="1"/>
</dbReference>
<dbReference type="EMBL" id="HBFB01034571">
    <property type="protein sequence ID" value="CAD8695219.1"/>
    <property type="molecule type" value="Transcribed_RNA"/>
</dbReference>
<keyword evidence="5 15" id="KW-0547">Nucleotide-binding</keyword>
<evidence type="ECO:0000256" key="12">
    <source>
        <dbReference type="ARBA" id="ARBA00034796"/>
    </source>
</evidence>
<keyword evidence="10 15" id="KW-0733">Signal recognition particle</keyword>
<dbReference type="GO" id="GO:0006616">
    <property type="term" value="P:SRP-dependent cotranslational protein targeting to membrane, translocation"/>
    <property type="evidence" value="ECO:0007669"/>
    <property type="project" value="TreeGrafter"/>
</dbReference>
<dbReference type="HAMAP" id="MF_00306">
    <property type="entry name" value="SRP54"/>
    <property type="match status" value="1"/>
</dbReference>
<evidence type="ECO:0000256" key="9">
    <source>
        <dbReference type="ARBA" id="ARBA00023134"/>
    </source>
</evidence>
<dbReference type="InterPro" id="IPR003593">
    <property type="entry name" value="AAA+_ATPase"/>
</dbReference>
<dbReference type="FunFam" id="1.20.120.140:FF:000001">
    <property type="entry name" value="Signal recognition particle GTPase"/>
    <property type="match status" value="1"/>
</dbReference>
<dbReference type="Gene3D" id="1.10.260.30">
    <property type="entry name" value="Signal recognition particle, SRP54 subunit, M-domain"/>
    <property type="match status" value="1"/>
</dbReference>
<dbReference type="Pfam" id="PF02978">
    <property type="entry name" value="SRP_SPB"/>
    <property type="match status" value="1"/>
</dbReference>
<dbReference type="Pfam" id="PF00448">
    <property type="entry name" value="SRP54"/>
    <property type="match status" value="1"/>
</dbReference>
<name>A0A7S0X239_9CHLO</name>
<comment type="function">
    <text evidence="13 15">Component of the signal recognition particle (SRP) complex, a ribonucleoprotein complex that mediates the cotranslational targeting of secretory and membrane proteins to the endoplasmic reticulum (ER). As part of the SRP complex, associates with the SRP receptor (SR) component SRPRA to target secretory proteins to the endoplasmic reticulum membrane. Binds to the signal sequence of presecretory proteins when they emerge from the ribosomes. Displays basal GTPase activity, and stimulates reciprocal GTPase activation of the SR subunit SRPRA. Forms a guanosine 5'-triphosphate (GTP)-dependent complex with the SR subunit SRPRA. SR compaction and GTPase mediated rearrangement of SR drive SRP-mediated cotranslational protein translocation into the ER. Requires the presence of SRP9/SRP14 and/or SRP19 to stably interact with RNA.</text>
</comment>
<dbReference type="InterPro" id="IPR000897">
    <property type="entry name" value="SRP54_GTPase_dom"/>
</dbReference>
<evidence type="ECO:0000256" key="13">
    <source>
        <dbReference type="ARBA" id="ARBA00046020"/>
    </source>
</evidence>
<dbReference type="PANTHER" id="PTHR11564">
    <property type="entry name" value="SIGNAL RECOGNITION PARTICLE 54K PROTEIN SRP54"/>
    <property type="match status" value="1"/>
</dbReference>
<comment type="domain">
    <text evidence="15">The NG domain, also named G domain, is a special guanosine triphosphatase (GTPase) domain, which binds GTP and forms a guanosine 5'-triphosphate (GTP)-dependent complex with a homologous NG domain in the SRP receptor subunit SRPRA. The two NG domains undergo cooperative rearrangements upon their assembly, which culminate in the reciprocal activation of the GTPase activity of one another. SRP receptor compaction upon binding with cargo-loaded SRP and GTPase rearrangement drive SRP-mediated cotranslational protein translocation into the ER.</text>
</comment>
<dbReference type="GO" id="GO:0030942">
    <property type="term" value="F:endoplasmic reticulum signal peptide binding"/>
    <property type="evidence" value="ECO:0007669"/>
    <property type="project" value="TreeGrafter"/>
</dbReference>
<comment type="catalytic activity">
    <reaction evidence="14">
        <text>GTP + H2O = GDP + phosphate + H(+)</text>
        <dbReference type="Rhea" id="RHEA:19669"/>
        <dbReference type="ChEBI" id="CHEBI:15377"/>
        <dbReference type="ChEBI" id="CHEBI:15378"/>
        <dbReference type="ChEBI" id="CHEBI:37565"/>
        <dbReference type="ChEBI" id="CHEBI:43474"/>
        <dbReference type="ChEBI" id="CHEBI:58189"/>
        <dbReference type="EC" id="3.6.5.4"/>
    </reaction>
    <physiologicalReaction direction="left-to-right" evidence="14">
        <dbReference type="Rhea" id="RHEA:19670"/>
    </physiologicalReaction>
</comment>
<comment type="subcellular location">
    <subcellularLocation>
        <location evidence="2 15">Cytoplasm</location>
    </subcellularLocation>
    <subcellularLocation>
        <location evidence="1 15">Endoplasmic reticulum</location>
    </subcellularLocation>
</comment>
<dbReference type="FunFam" id="3.40.50.300:FF:000022">
    <property type="entry name" value="Signal recognition particle 54 kDa subunit"/>
    <property type="match status" value="1"/>
</dbReference>
<dbReference type="InterPro" id="IPR006325">
    <property type="entry name" value="SRP54_euk"/>
</dbReference>
<dbReference type="GO" id="GO:0005783">
    <property type="term" value="C:endoplasmic reticulum"/>
    <property type="evidence" value="ECO:0007669"/>
    <property type="project" value="UniProtKB-SubCell"/>
</dbReference>